<dbReference type="InterPro" id="IPR018356">
    <property type="entry name" value="Tscrpt_reg_HTH_DeoR_CS"/>
</dbReference>
<dbReference type="SMART" id="SM00420">
    <property type="entry name" value="HTH_DEOR"/>
    <property type="match status" value="1"/>
</dbReference>
<keyword evidence="3" id="KW-0238">DNA-binding</keyword>
<evidence type="ECO:0000256" key="3">
    <source>
        <dbReference type="ARBA" id="ARBA00023125"/>
    </source>
</evidence>
<evidence type="ECO:0000256" key="4">
    <source>
        <dbReference type="ARBA" id="ARBA00023163"/>
    </source>
</evidence>
<reference evidence="6 7" key="1">
    <citation type="submission" date="2018-12" db="EMBL/GenBank/DDBJ databases">
        <authorList>
            <consortium name="Pathogen Informatics"/>
        </authorList>
    </citation>
    <scope>NUCLEOTIDE SEQUENCE [LARGE SCALE GENOMIC DNA]</scope>
    <source>
        <strain evidence="6 7">NCTC10296</strain>
    </source>
</reference>
<dbReference type="PROSITE" id="PS51000">
    <property type="entry name" value="HTH_DEOR_2"/>
    <property type="match status" value="1"/>
</dbReference>
<evidence type="ECO:0000256" key="2">
    <source>
        <dbReference type="ARBA" id="ARBA00023015"/>
    </source>
</evidence>
<dbReference type="InterPro" id="IPR050313">
    <property type="entry name" value="Carb_Metab_HTH_regulators"/>
</dbReference>
<organism evidence="6 7">
    <name type="scientific">Neisseria canis</name>
    <dbReference type="NCBI Taxonomy" id="493"/>
    <lineage>
        <taxon>Bacteria</taxon>
        <taxon>Pseudomonadati</taxon>
        <taxon>Pseudomonadota</taxon>
        <taxon>Betaproteobacteria</taxon>
        <taxon>Neisseriales</taxon>
        <taxon>Neisseriaceae</taxon>
        <taxon>Neisseria</taxon>
    </lineage>
</organism>
<proteinExistence type="predicted"/>
<evidence type="ECO:0000256" key="1">
    <source>
        <dbReference type="ARBA" id="ARBA00022491"/>
    </source>
</evidence>
<dbReference type="SMART" id="SM01134">
    <property type="entry name" value="DeoRC"/>
    <property type="match status" value="1"/>
</dbReference>
<dbReference type="Pfam" id="PF00455">
    <property type="entry name" value="DeoRC"/>
    <property type="match status" value="1"/>
</dbReference>
<dbReference type="SUPFAM" id="SSF100950">
    <property type="entry name" value="NagB/RpiA/CoA transferase-like"/>
    <property type="match status" value="1"/>
</dbReference>
<sequence length="254" mass="28089">MAKHQRHEKIIRLVKEHGFMPIEELAKKLEVTPQTIRRDINILSEEKVLRRYHGGAAVGSEEEHPDFLSKKNRMKAEKMRISETLAAHIPDGATLFLSIGTTIEAVTDALVKTRKNLCIITNNIHVAATASGRSDYSVLITSGVVRPLDGGVTGVATMDFIKQFKVDYAVLSASAIEEDGALFDSDYKEVSVMQAMMENARIRYLAADHSKFGKSALVRMADITEFDTVFTDKTLSPQFTEKLADAGCKCVIAE</sequence>
<dbReference type="STRING" id="493.BWD07_05965"/>
<accession>A0A1X3CY51</accession>
<dbReference type="Gene3D" id="1.10.10.10">
    <property type="entry name" value="Winged helix-like DNA-binding domain superfamily/Winged helix DNA-binding domain"/>
    <property type="match status" value="1"/>
</dbReference>
<name>A0A1X3CY51_9NEIS</name>
<dbReference type="InterPro" id="IPR014036">
    <property type="entry name" value="DeoR-like_C"/>
</dbReference>
<dbReference type="InterPro" id="IPR036390">
    <property type="entry name" value="WH_DNA-bd_sf"/>
</dbReference>
<keyword evidence="2" id="KW-0805">Transcription regulation</keyword>
<dbReference type="InterPro" id="IPR036388">
    <property type="entry name" value="WH-like_DNA-bd_sf"/>
</dbReference>
<dbReference type="AlphaFoldDB" id="A0A1X3CY51"/>
<dbReference type="PANTHER" id="PTHR30363:SF4">
    <property type="entry name" value="GLYCEROL-3-PHOSPHATE REGULON REPRESSOR"/>
    <property type="match status" value="1"/>
</dbReference>
<feature type="domain" description="HTH deoR-type" evidence="5">
    <location>
        <begin position="3"/>
        <end position="58"/>
    </location>
</feature>
<dbReference type="GO" id="GO:0003677">
    <property type="term" value="F:DNA binding"/>
    <property type="evidence" value="ECO:0007669"/>
    <property type="project" value="UniProtKB-KW"/>
</dbReference>
<dbReference type="RefSeq" id="WP_085416459.1">
    <property type="nucleotide sequence ID" value="NZ_CAUJPY010000006.1"/>
</dbReference>
<dbReference type="InterPro" id="IPR037171">
    <property type="entry name" value="NagB/RpiA_transferase-like"/>
</dbReference>
<dbReference type="GO" id="GO:0003700">
    <property type="term" value="F:DNA-binding transcription factor activity"/>
    <property type="evidence" value="ECO:0007669"/>
    <property type="project" value="InterPro"/>
</dbReference>
<dbReference type="OrthoDB" id="9814815at2"/>
<dbReference type="SUPFAM" id="SSF46785">
    <property type="entry name" value="Winged helix' DNA-binding domain"/>
    <property type="match status" value="1"/>
</dbReference>
<dbReference type="Pfam" id="PF08220">
    <property type="entry name" value="HTH_DeoR"/>
    <property type="match status" value="1"/>
</dbReference>
<dbReference type="PROSITE" id="PS00894">
    <property type="entry name" value="HTH_DEOR_1"/>
    <property type="match status" value="1"/>
</dbReference>
<evidence type="ECO:0000313" key="7">
    <source>
        <dbReference type="Proteomes" id="UP000279284"/>
    </source>
</evidence>
<evidence type="ECO:0000313" key="6">
    <source>
        <dbReference type="EMBL" id="VEF01570.1"/>
    </source>
</evidence>
<protein>
    <submittedName>
        <fullName evidence="6">DeoR family transcriptional regulator</fullName>
    </submittedName>
</protein>
<keyword evidence="7" id="KW-1185">Reference proteome</keyword>
<dbReference type="Gene3D" id="3.30.750.70">
    <property type="entry name" value="4-hydroxybutyrate coenzyme like domains"/>
    <property type="match status" value="1"/>
</dbReference>
<dbReference type="KEGG" id="nci:NCTC10296_01366"/>
<evidence type="ECO:0000259" key="5">
    <source>
        <dbReference type="PROSITE" id="PS51000"/>
    </source>
</evidence>
<keyword evidence="1" id="KW-0678">Repressor</keyword>
<dbReference type="EMBL" id="LR134313">
    <property type="protein sequence ID" value="VEF01570.1"/>
    <property type="molecule type" value="Genomic_DNA"/>
</dbReference>
<dbReference type="PRINTS" id="PR00037">
    <property type="entry name" value="HTHLACR"/>
</dbReference>
<keyword evidence="4" id="KW-0804">Transcription</keyword>
<dbReference type="Proteomes" id="UP000279284">
    <property type="component" value="Chromosome"/>
</dbReference>
<dbReference type="PANTHER" id="PTHR30363">
    <property type="entry name" value="HTH-TYPE TRANSCRIPTIONAL REGULATOR SRLR-RELATED"/>
    <property type="match status" value="1"/>
</dbReference>
<dbReference type="InterPro" id="IPR001034">
    <property type="entry name" value="DeoR_HTH"/>
</dbReference>
<gene>
    <name evidence="6" type="primary">glpR</name>
    <name evidence="6" type="ORF">NCTC10296_01366</name>
</gene>